<dbReference type="EMBL" id="JBHTGL010000008">
    <property type="protein sequence ID" value="MFD0625869.1"/>
    <property type="molecule type" value="Genomic_DNA"/>
</dbReference>
<dbReference type="Gene3D" id="1.10.390.10">
    <property type="entry name" value="Neutral Protease Domain 2"/>
    <property type="match status" value="1"/>
</dbReference>
<comment type="caution">
    <text evidence="15">The sequence shown here is derived from an EMBL/GenBank/DDBJ whole genome shotgun (WGS) entry which is preliminary data.</text>
</comment>
<reference evidence="16" key="1">
    <citation type="journal article" date="2019" name="Int. J. Syst. Evol. Microbiol.">
        <title>The Global Catalogue of Microorganisms (GCM) 10K type strain sequencing project: providing services to taxonomists for standard genome sequencing and annotation.</title>
        <authorList>
            <consortium name="The Broad Institute Genomics Platform"/>
            <consortium name="The Broad Institute Genome Sequencing Center for Infectious Disease"/>
            <person name="Wu L."/>
            <person name="Ma J."/>
        </authorList>
    </citation>
    <scope>NUCLEOTIDE SEQUENCE [LARGE SCALE GENOMIC DNA]</scope>
    <source>
        <strain evidence="16">JCM 12607</strain>
    </source>
</reference>
<dbReference type="GO" id="GO:0004177">
    <property type="term" value="F:aminopeptidase activity"/>
    <property type="evidence" value="ECO:0007669"/>
    <property type="project" value="UniProtKB-KW"/>
</dbReference>
<dbReference type="InterPro" id="IPR050344">
    <property type="entry name" value="Peptidase_M1_aminopeptidases"/>
</dbReference>
<dbReference type="InterPro" id="IPR042097">
    <property type="entry name" value="Aminopeptidase_N-like_N_sf"/>
</dbReference>
<dbReference type="EC" id="3.4.11.2" evidence="4"/>
<gene>
    <name evidence="15" type="ORF">ACFQ2K_27160</name>
</gene>
<keyword evidence="8 15" id="KW-0378">Hydrolase</keyword>
<evidence type="ECO:0000259" key="14">
    <source>
        <dbReference type="Pfam" id="PF17900"/>
    </source>
</evidence>
<dbReference type="InterPro" id="IPR001930">
    <property type="entry name" value="Peptidase_M1"/>
</dbReference>
<dbReference type="SUPFAM" id="SSF63737">
    <property type="entry name" value="Leukotriene A4 hydrolase N-terminal domain"/>
    <property type="match status" value="1"/>
</dbReference>
<dbReference type="CDD" id="cd09603">
    <property type="entry name" value="M1_APN_like"/>
    <property type="match status" value="1"/>
</dbReference>
<evidence type="ECO:0000256" key="5">
    <source>
        <dbReference type="ARBA" id="ARBA00015611"/>
    </source>
</evidence>
<organism evidence="15 16">
    <name type="scientific">Streptomyces sanglieri</name>
    <dbReference type="NCBI Taxonomy" id="193460"/>
    <lineage>
        <taxon>Bacteria</taxon>
        <taxon>Bacillati</taxon>
        <taxon>Actinomycetota</taxon>
        <taxon>Actinomycetes</taxon>
        <taxon>Kitasatosporales</taxon>
        <taxon>Streptomycetaceae</taxon>
        <taxon>Streptomyces</taxon>
    </lineage>
</organism>
<keyword evidence="16" id="KW-1185">Reference proteome</keyword>
<sequence length="480" mass="51797">MSRIAGVDQRPASERTPVRRTARAAALVLLVLTTSTGCTGGVEGSPGAAGLRDPYFPKLGNGGYDVTHYDLVLDVDPAAHRLSGTATITARATQDLSAFNLDLDGLTVRSATVEGRPAAVNRAGHELTLRPDAGVADRLRKGRTFRTVVRYSGSPKTITDPDGSKEGWLRTADGSVALGEPTGSMAWFPGNNHPSDKASYDIAVTVPAGLTAVSNGEPASRRGSGTTTTFRWHVPEPMASYLATVAIGRFDTKSSTTADGIEVFTAADTTVAKDSARILARVPEVVKWEVERFGPYPFSATGAIVERHGDAGYALETQNRPVFAGPPDAGLLVHEMAHQWFGDSVTPESWRDMWLNEGLATYAEWLWEADKEGVPIQDLFDAAFEDDDNWAFPPADPPTAADISQAPVYGRGAMVVHKVRQAVDDDRRFFALVRGWTKAHRHGNATTADFTAYVEKATGKDLTELWDTWLYGRSRPAPKD</sequence>
<evidence type="ECO:0000313" key="16">
    <source>
        <dbReference type="Proteomes" id="UP001596915"/>
    </source>
</evidence>
<evidence type="ECO:0000256" key="9">
    <source>
        <dbReference type="ARBA" id="ARBA00022833"/>
    </source>
</evidence>
<evidence type="ECO:0000259" key="13">
    <source>
        <dbReference type="Pfam" id="PF01433"/>
    </source>
</evidence>
<evidence type="ECO:0000256" key="2">
    <source>
        <dbReference type="ARBA" id="ARBA00001947"/>
    </source>
</evidence>
<evidence type="ECO:0000256" key="10">
    <source>
        <dbReference type="ARBA" id="ARBA00023049"/>
    </source>
</evidence>
<dbReference type="InterPro" id="IPR014782">
    <property type="entry name" value="Peptidase_M1_dom"/>
</dbReference>
<evidence type="ECO:0000256" key="1">
    <source>
        <dbReference type="ARBA" id="ARBA00000098"/>
    </source>
</evidence>
<keyword evidence="6" id="KW-0645">Protease</keyword>
<dbReference type="PANTHER" id="PTHR11533">
    <property type="entry name" value="PROTEASE M1 ZINC METALLOPROTEASE"/>
    <property type="match status" value="1"/>
</dbReference>
<feature type="domain" description="Peptidase M1 membrane alanine aminopeptidase" evidence="13">
    <location>
        <begin position="331"/>
        <end position="469"/>
    </location>
</feature>
<keyword evidence="7" id="KW-0479">Metal-binding</keyword>
<keyword evidence="15" id="KW-0031">Aminopeptidase</keyword>
<proteinExistence type="inferred from homology"/>
<evidence type="ECO:0000256" key="11">
    <source>
        <dbReference type="ARBA" id="ARBA00029811"/>
    </source>
</evidence>
<feature type="domain" description="Aminopeptidase N-like N-terminal" evidence="14">
    <location>
        <begin position="180"/>
        <end position="242"/>
    </location>
</feature>
<comment type="catalytic activity">
    <reaction evidence="1">
        <text>Release of an N-terminal amino acid, Xaa-|-Yaa- from a peptide, amide or arylamide. Xaa is preferably Ala, but may be most amino acids including Pro (slow action). When a terminal hydrophobic residue is followed by a prolyl residue, the two may be released as an intact Xaa-Pro dipeptide.</text>
        <dbReference type="EC" id="3.4.11.2"/>
    </reaction>
</comment>
<dbReference type="PRINTS" id="PR00756">
    <property type="entry name" value="ALADIPTASE"/>
</dbReference>
<dbReference type="Proteomes" id="UP001596915">
    <property type="component" value="Unassembled WGS sequence"/>
</dbReference>
<accession>A0ABW2WWS3</accession>
<dbReference type="Gene3D" id="2.60.40.1730">
    <property type="entry name" value="tricorn interacting facor f3 domain"/>
    <property type="match status" value="1"/>
</dbReference>
<evidence type="ECO:0000256" key="8">
    <source>
        <dbReference type="ARBA" id="ARBA00022801"/>
    </source>
</evidence>
<dbReference type="InterPro" id="IPR045357">
    <property type="entry name" value="Aminopeptidase_N-like_N"/>
</dbReference>
<evidence type="ECO:0000256" key="12">
    <source>
        <dbReference type="ARBA" id="ARBA00031533"/>
    </source>
</evidence>
<dbReference type="Pfam" id="PF01433">
    <property type="entry name" value="Peptidase_M1"/>
    <property type="match status" value="1"/>
</dbReference>
<dbReference type="InterPro" id="IPR027268">
    <property type="entry name" value="Peptidase_M4/M1_CTD_sf"/>
</dbReference>
<evidence type="ECO:0000256" key="7">
    <source>
        <dbReference type="ARBA" id="ARBA00022723"/>
    </source>
</evidence>
<evidence type="ECO:0000313" key="15">
    <source>
        <dbReference type="EMBL" id="MFD0625869.1"/>
    </source>
</evidence>
<dbReference type="SUPFAM" id="SSF55486">
    <property type="entry name" value="Metalloproteases ('zincins'), catalytic domain"/>
    <property type="match status" value="1"/>
</dbReference>
<evidence type="ECO:0000256" key="4">
    <source>
        <dbReference type="ARBA" id="ARBA00012564"/>
    </source>
</evidence>
<keyword evidence="9" id="KW-0862">Zinc</keyword>
<name>A0ABW2WWS3_9ACTN</name>
<dbReference type="Pfam" id="PF17900">
    <property type="entry name" value="Peptidase_M1_N"/>
    <property type="match status" value="1"/>
</dbReference>
<evidence type="ECO:0000256" key="3">
    <source>
        <dbReference type="ARBA" id="ARBA00010136"/>
    </source>
</evidence>
<evidence type="ECO:0000256" key="6">
    <source>
        <dbReference type="ARBA" id="ARBA00022670"/>
    </source>
</evidence>
<comment type="similarity">
    <text evidence="3">Belongs to the peptidase M1 family.</text>
</comment>
<keyword evidence="10" id="KW-0482">Metalloprotease</keyword>
<protein>
    <recommendedName>
        <fullName evidence="5">Aminopeptidase N</fullName>
        <ecNumber evidence="4">3.4.11.2</ecNumber>
    </recommendedName>
    <alternativeName>
        <fullName evidence="11">Alanine aminopeptidase</fullName>
    </alternativeName>
    <alternativeName>
        <fullName evidence="12">Lysyl aminopeptidase</fullName>
    </alternativeName>
</protein>
<dbReference type="PANTHER" id="PTHR11533:SF297">
    <property type="entry name" value="AMINOPEPTIDASE N"/>
    <property type="match status" value="1"/>
</dbReference>
<comment type="cofactor">
    <cofactor evidence="2">
        <name>Zn(2+)</name>
        <dbReference type="ChEBI" id="CHEBI:29105"/>
    </cofactor>
</comment>